<feature type="domain" description="FecR N-terminal" evidence="3">
    <location>
        <begin position="17"/>
        <end position="56"/>
    </location>
</feature>
<keyword evidence="1 4" id="KW-0812">Transmembrane</keyword>
<dbReference type="GO" id="GO:0016989">
    <property type="term" value="F:sigma factor antagonist activity"/>
    <property type="evidence" value="ECO:0007669"/>
    <property type="project" value="TreeGrafter"/>
</dbReference>
<keyword evidence="1" id="KW-1133">Transmembrane helix</keyword>
<dbReference type="Pfam" id="PF04773">
    <property type="entry name" value="FecR"/>
    <property type="match status" value="1"/>
</dbReference>
<dbReference type="InterPro" id="IPR012373">
    <property type="entry name" value="Ferrdict_sens_TM"/>
</dbReference>
<evidence type="ECO:0000259" key="2">
    <source>
        <dbReference type="Pfam" id="PF04773"/>
    </source>
</evidence>
<accession>A0A7W6CIF2</accession>
<dbReference type="PANTHER" id="PTHR30273:SF2">
    <property type="entry name" value="PROTEIN FECR"/>
    <property type="match status" value="1"/>
</dbReference>
<organism evidence="4 5">
    <name type="scientific">Novosphingobium sediminicola</name>
    <dbReference type="NCBI Taxonomy" id="563162"/>
    <lineage>
        <taxon>Bacteria</taxon>
        <taxon>Pseudomonadati</taxon>
        <taxon>Pseudomonadota</taxon>
        <taxon>Alphaproteobacteria</taxon>
        <taxon>Sphingomonadales</taxon>
        <taxon>Sphingomonadaceae</taxon>
        <taxon>Novosphingobium</taxon>
    </lineage>
</organism>
<dbReference type="Gene3D" id="2.60.120.1440">
    <property type="match status" value="1"/>
</dbReference>
<dbReference type="AlphaFoldDB" id="A0A7W6CIF2"/>
<dbReference type="InterPro" id="IPR006860">
    <property type="entry name" value="FecR"/>
</dbReference>
<gene>
    <name evidence="4" type="ORF">GGR38_004048</name>
</gene>
<sequence length="338" mass="36650">MNDKISPAPVPRNQLREEAANWFAIMRGPEADARRDDFNRWLARGALHRSAYNSVAETFNLGKALKGEAISNMTGRHPAGLVRTLLACGVCALFLSVGWYGLSRHYPGLPFPGETQASTLAFEARFATNIGEIRSFTLKDGSKLTLDTSSMVLASYTQGERSLRLITGRARFTPAPEARPFVVRADTALIRATGSIFDVALFGNRQVSVFALQGPLEVQTQTDGGSGHGFTPTVTSLAAGRQFSAGPDRLASPLPARAGNAQWIEGVQAFDDVPLAELVAEANRYARRPILLDDPAMGTLHVSGTYRLRDTEQIADKLAALLDLGIAIDADAYRLHRR</sequence>
<dbReference type="Pfam" id="PF16220">
    <property type="entry name" value="DUF4880"/>
    <property type="match status" value="1"/>
</dbReference>
<dbReference type="Proteomes" id="UP000548867">
    <property type="component" value="Unassembled WGS sequence"/>
</dbReference>
<proteinExistence type="predicted"/>
<dbReference type="PIRSF" id="PIRSF018266">
    <property type="entry name" value="FecR"/>
    <property type="match status" value="1"/>
</dbReference>
<dbReference type="EMBL" id="JACIDX010000019">
    <property type="protein sequence ID" value="MBB3957074.1"/>
    <property type="molecule type" value="Genomic_DNA"/>
</dbReference>
<keyword evidence="1" id="KW-0472">Membrane</keyword>
<keyword evidence="5" id="KW-1185">Reference proteome</keyword>
<evidence type="ECO:0000313" key="4">
    <source>
        <dbReference type="EMBL" id="MBB3957074.1"/>
    </source>
</evidence>
<evidence type="ECO:0000259" key="3">
    <source>
        <dbReference type="Pfam" id="PF16220"/>
    </source>
</evidence>
<protein>
    <submittedName>
        <fullName evidence="4">Transmembrane sensor</fullName>
    </submittedName>
</protein>
<feature type="transmembrane region" description="Helical" evidence="1">
    <location>
        <begin position="81"/>
        <end position="102"/>
    </location>
</feature>
<evidence type="ECO:0000313" key="5">
    <source>
        <dbReference type="Proteomes" id="UP000548867"/>
    </source>
</evidence>
<comment type="caution">
    <text evidence="4">The sequence shown here is derived from an EMBL/GenBank/DDBJ whole genome shotgun (WGS) entry which is preliminary data.</text>
</comment>
<dbReference type="PANTHER" id="PTHR30273">
    <property type="entry name" value="PERIPLASMIC SIGNAL SENSOR AND SIGMA FACTOR ACTIVATOR FECR-RELATED"/>
    <property type="match status" value="1"/>
</dbReference>
<reference evidence="4 5" key="1">
    <citation type="submission" date="2020-08" db="EMBL/GenBank/DDBJ databases">
        <title>Genomic Encyclopedia of Type Strains, Phase IV (KMG-IV): sequencing the most valuable type-strain genomes for metagenomic binning, comparative biology and taxonomic classification.</title>
        <authorList>
            <person name="Goeker M."/>
        </authorList>
    </citation>
    <scope>NUCLEOTIDE SEQUENCE [LARGE SCALE GENOMIC DNA]</scope>
    <source>
        <strain evidence="4 5">DSM 27057</strain>
    </source>
</reference>
<name>A0A7W6CIF2_9SPHN</name>
<evidence type="ECO:0000256" key="1">
    <source>
        <dbReference type="SAM" id="Phobius"/>
    </source>
</evidence>
<dbReference type="RefSeq" id="WP_183628069.1">
    <property type="nucleotide sequence ID" value="NZ_JACIDX010000019.1"/>
</dbReference>
<dbReference type="InterPro" id="IPR032623">
    <property type="entry name" value="FecR_N"/>
</dbReference>
<feature type="domain" description="FecR protein" evidence="2">
    <location>
        <begin position="126"/>
        <end position="210"/>
    </location>
</feature>